<keyword evidence="2 4" id="KW-0863">Zinc-finger</keyword>
<keyword evidence="11" id="KW-1185">Reference proteome</keyword>
<evidence type="ECO:0000313" key="11">
    <source>
        <dbReference type="Proteomes" id="UP001195483"/>
    </source>
</evidence>
<evidence type="ECO:0000256" key="3">
    <source>
        <dbReference type="ARBA" id="ARBA00022833"/>
    </source>
</evidence>
<evidence type="ECO:0000259" key="9">
    <source>
        <dbReference type="PROSITE" id="PS51416"/>
    </source>
</evidence>
<protein>
    <submittedName>
        <fullName evidence="10">Uncharacterized protein</fullName>
    </submittedName>
</protein>
<dbReference type="Gene3D" id="3.40.50.410">
    <property type="entry name" value="von Willebrand factor, type A domain"/>
    <property type="match status" value="1"/>
</dbReference>
<dbReference type="InterPro" id="IPR001876">
    <property type="entry name" value="Znf_RanBP2"/>
</dbReference>
<feature type="compositionally biased region" description="Low complexity" evidence="5">
    <location>
        <begin position="1690"/>
        <end position="1703"/>
    </location>
</feature>
<reference evidence="10" key="3">
    <citation type="submission" date="2023-05" db="EMBL/GenBank/DDBJ databases">
        <authorList>
            <person name="Smith C.H."/>
        </authorList>
    </citation>
    <scope>NUCLEOTIDE SEQUENCE</scope>
    <source>
        <strain evidence="10">CHS0354</strain>
        <tissue evidence="10">Mantle</tissue>
    </source>
</reference>
<dbReference type="PROSITE" id="PS50918">
    <property type="entry name" value="WWE"/>
    <property type="match status" value="1"/>
</dbReference>
<feature type="compositionally biased region" description="Polar residues" evidence="5">
    <location>
        <begin position="1763"/>
        <end position="1775"/>
    </location>
</feature>
<dbReference type="Proteomes" id="UP001195483">
    <property type="component" value="Unassembled WGS sequence"/>
</dbReference>
<evidence type="ECO:0000259" key="7">
    <source>
        <dbReference type="PROSITE" id="PS50234"/>
    </source>
</evidence>
<reference evidence="10" key="2">
    <citation type="journal article" date="2021" name="Genome Biol. Evol.">
        <title>Developing a high-quality reference genome for a parasitic bivalve with doubly uniparental inheritance (Bivalvia: Unionida).</title>
        <authorList>
            <person name="Smith C.H."/>
        </authorList>
    </citation>
    <scope>NUCLEOTIDE SEQUENCE</scope>
    <source>
        <strain evidence="10">CHS0354</strain>
        <tissue evidence="10">Mantle</tissue>
    </source>
</reference>
<dbReference type="Pfam" id="PF02825">
    <property type="entry name" value="WWE"/>
    <property type="match status" value="1"/>
</dbReference>
<feature type="compositionally biased region" description="Acidic residues" evidence="5">
    <location>
        <begin position="1928"/>
        <end position="1937"/>
    </location>
</feature>
<feature type="region of interest" description="Disordered" evidence="5">
    <location>
        <begin position="795"/>
        <end position="838"/>
    </location>
</feature>
<feature type="compositionally biased region" description="Low complexity" evidence="5">
    <location>
        <begin position="853"/>
        <end position="864"/>
    </location>
</feature>
<feature type="compositionally biased region" description="Polar residues" evidence="5">
    <location>
        <begin position="107"/>
        <end position="120"/>
    </location>
</feature>
<dbReference type="Gene3D" id="3.30.720.50">
    <property type="match status" value="1"/>
</dbReference>
<sequence>MSTDKTQNMADLNLQFEAWLRRKGGFDMAHDDETKKNSQIVTINAKDEVLRHLRENSQRNQIQGQKEDNSATQNSTGSATSVTVDGSRNGVQAQENKQRSDLEWSEVITTRSGPKTSTIHPNPVETATILQTAAVGQTPPGTDQAPQEQPSSDVLYNSTVTGIITQQSHVGGIQCNQPPPSSDSGPITVTISQSNNNISQSGPEEMCRPLRGGPLLPPIRQRAIPVPDKKVEPTTIALYTDTRRDRPRFNLLKQELLNHPDRRKAPDSEVDWHVVSQQEIDHLLNIHAEQALLRQDQFQEDACTSIFVVDASLSMREQSMRNLKETIRTYVLGNNSHPFADNMGLVIFGPKIKVAQYLTSDKILFLSKLDEITTGGMSDLPTALKLTSALFVRETRPKFAGLELRPRIFILSDFLVSRLPTDDYCGSEPAELKLHLEVAEVIDKLREKHNCDIYSVPIGKIPVLKLADQVGYESIGGQLHPVELHRYSKSYIHYKILGHLIARKDERLGKDQLMRMAKELKIDKYVTDKDLDVMMKLARRFAKARVSYPNQEEDPDYVKIAPNLAANQLITSVIILKEISADEVIAAIIQDKDEEIPNPITDHLPIMPSIGTRVRPGPDFMWRTPEITDFMEGEVTQICIDTPGWLQVRWENGVVNEYRYGLDLEFDVVPVNGDIDGIQWKQGEERLVQDFTYGIRDDDPYAGDLIIQLRREIKDYPPMPGYFICQDFPPWPLNILPRPASKPAPQLRDGLPRFLVEYFTDPDMIPSDDDDSLPDRDMLRRKRNREWTRLRRETQALATQQNQSDDDNFSASQPGNENYYSNTSQQPADESNSTKQTSVLAQMPISMSDSSRETSVNSSSSVNSAITPTILSAQSSAGPNMPLAQNSVKPAPSIEQVPVNTSASFAESSVDSTVLSADIDSSPVVSHSSFNSAVSSVNGTISPAISGLATPRNYSEPLRKSWSQLLNSGSGLDLAKKDTSKPKQLLSSSALFTHQNTEPSIKAAPSTFSSPQSAINLTITSTPTSVTSTQSSAVLSSQLSKSNNVTPTKSWAQLLNSSAGRNPGKPLKSSMQEPTSVISSLHNTDTLISSLLSVNSVISSSQTSTNPTISSEQSLVSHISPAHAEGIISPAHTVGIHTISSTEVSDTSTRTWSQLLNSRAGSVLDSNSTSSSGKSASPTSASWAKMDENISSLESPLSGSDANTRSWSQLLNSGVGANSVNIDSKPGKISIPLSTEVKHTIQPFGMHRQQGKDEVSENQHGLRVQTLAGQSETIAKKTPSWSMLFLHNPSTDNSPVEESSNSSSLWKGIPASDLRSNEAAIVTQNRSLDEARRNSNGSSSVSLGQMAEPSSGTEHSDFHVKNKPPSWSDLLGKGKESPIAPLGMSSKNVGLPHPHAGSTIVNTATDKKNTPAEQLSLGKKTKSLQDQNAIGDNVASQNFMRVDLENISRVRESQKTGSAASFMRKETTGMSKTYNLQTEDQLSGTQRSNEAENSSSDNDFHQTRSATHNVLCSVTTTVPLQNTKDTGNRPTGQRSVNKDPSDCVAISSLHNNSNRGMQQSAGDLAGAKGPLQNVEVSKSCHQGKRAKVQDHENRDSVDASHNMLETHKDLVRTSAPSLGKKVSRLHPKGQRLTDESLQTQDKSSGSNSSGDESGSPDSSSETTDTRPVRQMKLQPKDKKSADLVSQTTVGSESSHNNSSISGEPGTLVNSARASAWTSLEQVSRSQSHGQRSKSKKASQKLSVSGVPSASNQWPATSLHHGGDSTSSVNSQTTELQHSDQKLTRQRLAQNFIVSGAHHESNQRRSGSSFIGKKPSLNSPGFGSQPIGQRSSESSSSSSSPVNNDSSEMNTPNRRSEERWVYSSDIGPGASEEASWSCPRCTYMNSNSFPTCEMCYEERGSSAGLVQRDIMVQQLMDFFGLEGQGQMTDDSESEDESQTLDRPFRQTDDPGYQGQVIDRSEPEENRSASTLLVPSQHESLQTPLTRPGQQPDNTPIPKVVHVETVVEQVTTSLELVRTENNLASPVDTESEESSFEEGTESCFVWQWQDEKGQWRNYAKDVNEKLENMYRQKRGSCVIKHYSQTERVIFKTMKQKNNELNLERNVRRVEIDPKMMENLEKMLEIKPQSSR</sequence>
<evidence type="ECO:0000256" key="2">
    <source>
        <dbReference type="ARBA" id="ARBA00022771"/>
    </source>
</evidence>
<feature type="domain" description="VWFA" evidence="7">
    <location>
        <begin position="304"/>
        <end position="500"/>
    </location>
</feature>
<proteinExistence type="predicted"/>
<feature type="compositionally biased region" description="Polar residues" evidence="5">
    <location>
        <begin position="1468"/>
        <end position="1487"/>
    </location>
</feature>
<gene>
    <name evidence="10" type="ORF">CHS0354_002765</name>
</gene>
<dbReference type="InterPro" id="IPR036465">
    <property type="entry name" value="vWFA_dom_sf"/>
</dbReference>
<dbReference type="PROSITE" id="PS01358">
    <property type="entry name" value="ZF_RANBP2_1"/>
    <property type="match status" value="1"/>
</dbReference>
<evidence type="ECO:0000259" key="8">
    <source>
        <dbReference type="PROSITE" id="PS50918"/>
    </source>
</evidence>
<evidence type="ECO:0000256" key="1">
    <source>
        <dbReference type="ARBA" id="ARBA00022723"/>
    </source>
</evidence>
<comment type="caution">
    <text evidence="10">The sequence shown here is derived from an EMBL/GenBank/DDBJ whole genome shotgun (WGS) entry which is preliminary data.</text>
</comment>
<feature type="region of interest" description="Disordered" evidence="5">
    <location>
        <begin position="1324"/>
        <end position="1402"/>
    </location>
</feature>
<dbReference type="InterPro" id="IPR002035">
    <property type="entry name" value="VWF_A"/>
</dbReference>
<dbReference type="SUPFAM" id="SSF159034">
    <property type="entry name" value="Mib/herc2 domain-like"/>
    <property type="match status" value="1"/>
</dbReference>
<feature type="compositionally biased region" description="Polar residues" evidence="5">
    <location>
        <begin position="1334"/>
        <end position="1353"/>
    </location>
</feature>
<dbReference type="InterPro" id="IPR037252">
    <property type="entry name" value="Mib_Herc2_sf"/>
</dbReference>
<dbReference type="InterPro" id="IPR004170">
    <property type="entry name" value="WWE_dom"/>
</dbReference>
<dbReference type="InterPro" id="IPR037197">
    <property type="entry name" value="WWE_dom_sf"/>
</dbReference>
<feature type="domain" description="MIB/HERC2" evidence="9">
    <location>
        <begin position="601"/>
        <end position="674"/>
    </location>
</feature>
<feature type="region of interest" description="Disordered" evidence="5">
    <location>
        <begin position="58"/>
        <end position="122"/>
    </location>
</feature>
<dbReference type="EMBL" id="JAEAOA010000222">
    <property type="protein sequence ID" value="KAK3595165.1"/>
    <property type="molecule type" value="Genomic_DNA"/>
</dbReference>
<feature type="compositionally biased region" description="Low complexity" evidence="5">
    <location>
        <begin position="1166"/>
        <end position="1182"/>
    </location>
</feature>
<accession>A0AAE0SPA1</accession>
<feature type="compositionally biased region" description="Polar residues" evidence="5">
    <location>
        <begin position="1966"/>
        <end position="1992"/>
    </location>
</feature>
<dbReference type="PROSITE" id="PS51416">
    <property type="entry name" value="MIB_HERC2"/>
    <property type="match status" value="1"/>
</dbReference>
<dbReference type="PROSITE" id="PS50199">
    <property type="entry name" value="ZF_RANBP2_2"/>
    <property type="match status" value="1"/>
</dbReference>
<feature type="domain" description="RanBP2-type" evidence="6">
    <location>
        <begin position="1871"/>
        <end position="1900"/>
    </location>
</feature>
<evidence type="ECO:0000313" key="10">
    <source>
        <dbReference type="EMBL" id="KAK3595165.1"/>
    </source>
</evidence>
<dbReference type="SUPFAM" id="SSF53300">
    <property type="entry name" value="vWA-like"/>
    <property type="match status" value="1"/>
</dbReference>
<dbReference type="GO" id="GO:0008270">
    <property type="term" value="F:zinc ion binding"/>
    <property type="evidence" value="ECO:0007669"/>
    <property type="project" value="UniProtKB-KW"/>
</dbReference>
<feature type="domain" description="WWE" evidence="8">
    <location>
        <begin position="2029"/>
        <end position="2106"/>
    </location>
</feature>
<dbReference type="CDD" id="cd00198">
    <property type="entry name" value="vWFA"/>
    <property type="match status" value="1"/>
</dbReference>
<dbReference type="Pfam" id="PF13519">
    <property type="entry name" value="VWA_2"/>
    <property type="match status" value="1"/>
</dbReference>
<feature type="region of interest" description="Disordered" evidence="5">
    <location>
        <begin position="1455"/>
        <end position="1501"/>
    </location>
</feature>
<feature type="region of interest" description="Disordered" evidence="5">
    <location>
        <begin position="845"/>
        <end position="864"/>
    </location>
</feature>
<feature type="compositionally biased region" description="Polar residues" evidence="5">
    <location>
        <begin position="1707"/>
        <end position="1729"/>
    </location>
</feature>
<evidence type="ECO:0000259" key="6">
    <source>
        <dbReference type="PROSITE" id="PS50199"/>
    </source>
</evidence>
<dbReference type="Gene3D" id="2.30.30.380">
    <property type="entry name" value="Zn-finger domain of Sec23/24"/>
    <property type="match status" value="1"/>
</dbReference>
<feature type="region of interest" description="Disordered" evidence="5">
    <location>
        <begin position="1574"/>
        <end position="1860"/>
    </location>
</feature>
<dbReference type="PROSITE" id="PS50234">
    <property type="entry name" value="VWFA"/>
    <property type="match status" value="1"/>
</dbReference>
<dbReference type="InterPro" id="IPR018123">
    <property type="entry name" value="WWE-dom_subgr"/>
</dbReference>
<feature type="compositionally biased region" description="Polar residues" evidence="5">
    <location>
        <begin position="58"/>
        <end position="95"/>
    </location>
</feature>
<feature type="compositionally biased region" description="Polar residues" evidence="5">
    <location>
        <begin position="796"/>
        <end position="838"/>
    </location>
</feature>
<feature type="compositionally biased region" description="Polar residues" evidence="5">
    <location>
        <begin position="1815"/>
        <end position="1829"/>
    </location>
</feature>
<feature type="compositionally biased region" description="Polar residues" evidence="5">
    <location>
        <begin position="1739"/>
        <end position="1755"/>
    </location>
</feature>
<evidence type="ECO:0000256" key="4">
    <source>
        <dbReference type="PROSITE-ProRule" id="PRU00322"/>
    </source>
</evidence>
<dbReference type="SMART" id="SM00678">
    <property type="entry name" value="WWE"/>
    <property type="match status" value="1"/>
</dbReference>
<dbReference type="GO" id="GO:0016567">
    <property type="term" value="P:protein ubiquitination"/>
    <property type="evidence" value="ECO:0007669"/>
    <property type="project" value="InterPro"/>
</dbReference>
<dbReference type="SUPFAM" id="SSF117839">
    <property type="entry name" value="WWE domain"/>
    <property type="match status" value="1"/>
</dbReference>
<dbReference type="InterPro" id="IPR010606">
    <property type="entry name" value="Mib_Herc2"/>
</dbReference>
<feature type="region of interest" description="Disordered" evidence="5">
    <location>
        <begin position="1922"/>
        <end position="1995"/>
    </location>
</feature>
<dbReference type="Gene3D" id="2.30.30.40">
    <property type="entry name" value="SH3 Domains"/>
    <property type="match status" value="1"/>
</dbReference>
<feature type="compositionally biased region" description="Basic and acidic residues" evidence="5">
    <location>
        <begin position="1587"/>
        <end position="1611"/>
    </location>
</feature>
<feature type="compositionally biased region" description="Low complexity" evidence="5">
    <location>
        <begin position="1830"/>
        <end position="1847"/>
    </location>
</feature>
<dbReference type="SUPFAM" id="SSF90209">
    <property type="entry name" value="Ran binding protein zinc finger-like"/>
    <property type="match status" value="1"/>
</dbReference>
<dbReference type="InterPro" id="IPR036443">
    <property type="entry name" value="Znf_RanBP2_sf"/>
</dbReference>
<feature type="region of interest" description="Disordered" evidence="5">
    <location>
        <begin position="1517"/>
        <end position="1541"/>
    </location>
</feature>
<organism evidence="10 11">
    <name type="scientific">Potamilus streckersoni</name>
    <dbReference type="NCBI Taxonomy" id="2493646"/>
    <lineage>
        <taxon>Eukaryota</taxon>
        <taxon>Metazoa</taxon>
        <taxon>Spiralia</taxon>
        <taxon>Lophotrochozoa</taxon>
        <taxon>Mollusca</taxon>
        <taxon>Bivalvia</taxon>
        <taxon>Autobranchia</taxon>
        <taxon>Heteroconchia</taxon>
        <taxon>Palaeoheterodonta</taxon>
        <taxon>Unionida</taxon>
        <taxon>Unionoidea</taxon>
        <taxon>Unionidae</taxon>
        <taxon>Ambleminae</taxon>
        <taxon>Lampsilini</taxon>
        <taxon>Potamilus</taxon>
    </lineage>
</organism>
<keyword evidence="1" id="KW-0479">Metal-binding</keyword>
<feature type="compositionally biased region" description="Polar residues" evidence="5">
    <location>
        <begin position="1517"/>
        <end position="1535"/>
    </location>
</feature>
<dbReference type="GO" id="GO:0004842">
    <property type="term" value="F:ubiquitin-protein transferase activity"/>
    <property type="evidence" value="ECO:0007669"/>
    <property type="project" value="InterPro"/>
</dbReference>
<evidence type="ECO:0000256" key="5">
    <source>
        <dbReference type="SAM" id="MobiDB-lite"/>
    </source>
</evidence>
<feature type="region of interest" description="Disordered" evidence="5">
    <location>
        <begin position="1161"/>
        <end position="1183"/>
    </location>
</feature>
<keyword evidence="3" id="KW-0862">Zinc</keyword>
<name>A0AAE0SPA1_9BIVA</name>
<reference evidence="10" key="1">
    <citation type="journal article" date="2021" name="Genome Biol. Evol.">
        <title>A High-Quality Reference Genome for a Parasitic Bivalve with Doubly Uniparental Inheritance (Bivalvia: Unionida).</title>
        <authorList>
            <person name="Smith C.H."/>
        </authorList>
    </citation>
    <scope>NUCLEOTIDE SEQUENCE</scope>
    <source>
        <strain evidence="10">CHS0354</strain>
    </source>
</reference>
<feature type="compositionally biased region" description="Low complexity" evidence="5">
    <location>
        <begin position="1643"/>
        <end position="1662"/>
    </location>
</feature>